<name>A0A921KLZ9_9ACTN</name>
<dbReference type="AlphaFoldDB" id="A0A921KLZ9"/>
<accession>A0A921KLZ9</accession>
<dbReference type="RefSeq" id="WP_274959776.1">
    <property type="nucleotide sequence ID" value="NZ_DYWQ01000166.1"/>
</dbReference>
<protein>
    <submittedName>
        <fullName evidence="1">Uncharacterized protein</fullName>
    </submittedName>
</protein>
<proteinExistence type="predicted"/>
<organism evidence="1 2">
    <name type="scientific">Thermophilibacter provencensis</name>
    <dbReference type="NCBI Taxonomy" id="1852386"/>
    <lineage>
        <taxon>Bacteria</taxon>
        <taxon>Bacillati</taxon>
        <taxon>Actinomycetota</taxon>
        <taxon>Coriobacteriia</taxon>
        <taxon>Coriobacteriales</taxon>
        <taxon>Atopobiaceae</taxon>
        <taxon>Thermophilibacter</taxon>
    </lineage>
</organism>
<evidence type="ECO:0000313" key="1">
    <source>
        <dbReference type="EMBL" id="HJF46237.1"/>
    </source>
</evidence>
<dbReference type="Proteomes" id="UP000697330">
    <property type="component" value="Unassembled WGS sequence"/>
</dbReference>
<reference evidence="1" key="2">
    <citation type="submission" date="2021-09" db="EMBL/GenBank/DDBJ databases">
        <authorList>
            <person name="Gilroy R."/>
        </authorList>
    </citation>
    <scope>NUCLEOTIDE SEQUENCE</scope>
    <source>
        <strain evidence="1">CHK124-7917</strain>
    </source>
</reference>
<dbReference type="EMBL" id="DYWQ01000166">
    <property type="protein sequence ID" value="HJF46237.1"/>
    <property type="molecule type" value="Genomic_DNA"/>
</dbReference>
<comment type="caution">
    <text evidence="1">The sequence shown here is derived from an EMBL/GenBank/DDBJ whole genome shotgun (WGS) entry which is preliminary data.</text>
</comment>
<sequence length="66" mass="6921">MLEGYRSRGDCVLAHAGYIDLTGRVWACVVQGAGWAEVCVVRHGASGGCEVVSWRMDAGDVDAGGH</sequence>
<gene>
    <name evidence="1" type="ORF">K8U72_10755</name>
</gene>
<reference evidence="1" key="1">
    <citation type="journal article" date="2021" name="PeerJ">
        <title>Extensive microbial diversity within the chicken gut microbiome revealed by metagenomics and culture.</title>
        <authorList>
            <person name="Gilroy R."/>
            <person name="Ravi A."/>
            <person name="Getino M."/>
            <person name="Pursley I."/>
            <person name="Horton D.L."/>
            <person name="Alikhan N.F."/>
            <person name="Baker D."/>
            <person name="Gharbi K."/>
            <person name="Hall N."/>
            <person name="Watson M."/>
            <person name="Adriaenssens E.M."/>
            <person name="Foster-Nyarko E."/>
            <person name="Jarju S."/>
            <person name="Secka A."/>
            <person name="Antonio M."/>
            <person name="Oren A."/>
            <person name="Chaudhuri R.R."/>
            <person name="La Ragione R."/>
            <person name="Hildebrand F."/>
            <person name="Pallen M.J."/>
        </authorList>
    </citation>
    <scope>NUCLEOTIDE SEQUENCE</scope>
    <source>
        <strain evidence="1">CHK124-7917</strain>
    </source>
</reference>
<evidence type="ECO:0000313" key="2">
    <source>
        <dbReference type="Proteomes" id="UP000697330"/>
    </source>
</evidence>